<comment type="caution">
    <text evidence="1">The sequence shown here is derived from an EMBL/GenBank/DDBJ whole genome shotgun (WGS) entry which is preliminary data.</text>
</comment>
<keyword evidence="1" id="KW-0418">Kinase</keyword>
<dbReference type="EMBL" id="JAAGLI010000987">
    <property type="protein sequence ID" value="NEA28056.1"/>
    <property type="molecule type" value="Genomic_DNA"/>
</dbReference>
<feature type="non-terminal residue" evidence="1">
    <location>
        <position position="1"/>
    </location>
</feature>
<evidence type="ECO:0000313" key="2">
    <source>
        <dbReference type="Proteomes" id="UP000475532"/>
    </source>
</evidence>
<dbReference type="AlphaFoldDB" id="A0A6L9QSA5"/>
<dbReference type="GO" id="GO:0016301">
    <property type="term" value="F:kinase activity"/>
    <property type="evidence" value="ECO:0007669"/>
    <property type="project" value="UniProtKB-KW"/>
</dbReference>
<reference evidence="1 2" key="1">
    <citation type="submission" date="2020-01" db="EMBL/GenBank/DDBJ databases">
        <title>Insect and environment-associated Actinomycetes.</title>
        <authorList>
            <person name="Currrie C."/>
            <person name="Chevrette M."/>
            <person name="Carlson C."/>
            <person name="Stubbendieck R."/>
            <person name="Wendt-Pienkowski E."/>
        </authorList>
    </citation>
    <scope>NUCLEOTIDE SEQUENCE [LARGE SCALE GENOMIC DNA]</scope>
    <source>
        <strain evidence="1 2">SID10258</strain>
    </source>
</reference>
<dbReference type="Proteomes" id="UP000475532">
    <property type="component" value="Unassembled WGS sequence"/>
</dbReference>
<name>A0A6L9QSA5_9ACTN</name>
<organism evidence="1 2">
    <name type="scientific">Actinomadura bangladeshensis</name>
    <dbReference type="NCBI Taxonomy" id="453573"/>
    <lineage>
        <taxon>Bacteria</taxon>
        <taxon>Bacillati</taxon>
        <taxon>Actinomycetota</taxon>
        <taxon>Actinomycetes</taxon>
        <taxon>Streptosporangiales</taxon>
        <taxon>Thermomonosporaceae</taxon>
        <taxon>Actinomadura</taxon>
    </lineage>
</organism>
<sequence length="45" mass="4661">RRAVALAACAVRSPVAGEIDAADLPALLARVTLRTEENHAARAHG</sequence>
<proteinExistence type="predicted"/>
<protein>
    <submittedName>
        <fullName evidence="1">1-phosphofructokinase family hexose kinase</fullName>
    </submittedName>
</protein>
<gene>
    <name evidence="1" type="ORF">G3I70_36990</name>
</gene>
<evidence type="ECO:0000313" key="1">
    <source>
        <dbReference type="EMBL" id="NEA28056.1"/>
    </source>
</evidence>
<accession>A0A6L9QSA5</accession>
<keyword evidence="1" id="KW-0808">Transferase</keyword>